<dbReference type="InterPro" id="IPR021333">
    <property type="entry name" value="DUF2946"/>
</dbReference>
<name>A0A0U3MLP9_9BURK</name>
<gene>
    <name evidence="1" type="ORF">RD2015_714</name>
</gene>
<organism evidence="1 2">
    <name type="scientific">Roseateles depolymerans</name>
    <dbReference type="NCBI Taxonomy" id="76731"/>
    <lineage>
        <taxon>Bacteria</taxon>
        <taxon>Pseudomonadati</taxon>
        <taxon>Pseudomonadota</taxon>
        <taxon>Betaproteobacteria</taxon>
        <taxon>Burkholderiales</taxon>
        <taxon>Sphaerotilaceae</taxon>
        <taxon>Roseateles</taxon>
    </lineage>
</organism>
<dbReference type="EMBL" id="CP013729">
    <property type="protein sequence ID" value="ALV05210.1"/>
    <property type="molecule type" value="Genomic_DNA"/>
</dbReference>
<dbReference type="Proteomes" id="UP000060699">
    <property type="component" value="Chromosome"/>
</dbReference>
<dbReference type="Pfam" id="PF11162">
    <property type="entry name" value="DUF2946"/>
    <property type="match status" value="1"/>
</dbReference>
<dbReference type="AlphaFoldDB" id="A0A0U3MLP9"/>
<evidence type="ECO:0000313" key="2">
    <source>
        <dbReference type="Proteomes" id="UP000060699"/>
    </source>
</evidence>
<proteinExistence type="predicted"/>
<accession>A0A0U3MLP9</accession>
<reference evidence="1 2" key="1">
    <citation type="submission" date="2015-12" db="EMBL/GenBank/DDBJ databases">
        <title>Complete genome of Roseateles depolymerans KCTC 42856.</title>
        <authorList>
            <person name="Kim K.M."/>
        </authorList>
    </citation>
    <scope>NUCLEOTIDE SEQUENCE [LARGE SCALE GENOMIC DNA]</scope>
    <source>
        <strain evidence="1 2">KCTC 42856</strain>
    </source>
</reference>
<evidence type="ECO:0000313" key="1">
    <source>
        <dbReference type="EMBL" id="ALV05210.1"/>
    </source>
</evidence>
<protein>
    <submittedName>
        <fullName evidence="1">Uncharacterized protein</fullName>
    </submittedName>
</protein>
<dbReference type="STRING" id="76731.RD2015_714"/>
<dbReference type="RefSeq" id="WP_058933724.1">
    <property type="nucleotide sequence ID" value="NZ_CP013729.1"/>
</dbReference>
<keyword evidence="2" id="KW-1185">Reference proteome</keyword>
<dbReference type="OrthoDB" id="8536886at2"/>
<sequence length="126" mass="13408">MFASRSAKRLTLWMALVAILMMAVAPLVSQVVGADREWQEICGVGGARWVQTSTADPGQDLPQSPAHLLDHCPYCSLHADALGMPPSPLAALPALPAHTLPPAFLQAPYTLHAWLTAQPRGPPQIG</sequence>
<dbReference type="KEGG" id="rdp:RD2015_714"/>